<dbReference type="AlphaFoldDB" id="A0A6T9Y432"/>
<protein>
    <recommendedName>
        <fullName evidence="3">Arginine decarboxylase</fullName>
    </recommendedName>
</protein>
<reference evidence="1 2" key="1">
    <citation type="submission" date="2020-06" db="EMBL/GenBank/DDBJ databases">
        <authorList>
            <person name="Duchaud E."/>
        </authorList>
    </citation>
    <scope>NUCLEOTIDE SEQUENCE [LARGE SCALE GENOMIC DNA]</scope>
    <source>
        <strain evidence="1">Alteromonas fortis</strain>
    </source>
</reference>
<evidence type="ECO:0000313" key="1">
    <source>
        <dbReference type="EMBL" id="CAB9495827.1"/>
    </source>
</evidence>
<evidence type="ECO:0008006" key="3">
    <source>
        <dbReference type="Google" id="ProtNLM"/>
    </source>
</evidence>
<proteinExistence type="predicted"/>
<sequence>MSTTPFHIEPFRNCILVTLRGKWDMSTNIQYLAKLSDCLKTRKGRPFHLFVDMRGWQVPNSDTFNQIKAPIKLDRRSQLSETWLEDDETDVEHIAQKFFKSPQINLGFELERTQNISEFIAHCEEKADKIVIDYVRTWIGT</sequence>
<accession>A0A6T9Y432</accession>
<organism evidence="1 2">
    <name type="scientific">Alteromonas macleodii</name>
    <name type="common">Pseudoalteromonas macleodii</name>
    <dbReference type="NCBI Taxonomy" id="28108"/>
    <lineage>
        <taxon>Bacteria</taxon>
        <taxon>Pseudomonadati</taxon>
        <taxon>Pseudomonadota</taxon>
        <taxon>Gammaproteobacteria</taxon>
        <taxon>Alteromonadales</taxon>
        <taxon>Alteromonadaceae</taxon>
        <taxon>Alteromonas/Salinimonas group</taxon>
        <taxon>Alteromonas</taxon>
    </lineage>
</organism>
<dbReference type="Proteomes" id="UP000509458">
    <property type="component" value="Chromosome"/>
</dbReference>
<dbReference type="RefSeq" id="WP_179984948.1">
    <property type="nucleotide sequence ID" value="NZ_LR812090.1"/>
</dbReference>
<evidence type="ECO:0000313" key="2">
    <source>
        <dbReference type="Proteomes" id="UP000509458"/>
    </source>
</evidence>
<dbReference type="EMBL" id="LR812090">
    <property type="protein sequence ID" value="CAB9495827.1"/>
    <property type="molecule type" value="Genomic_DNA"/>
</dbReference>
<name>A0A6T9Y432_ALTMA</name>
<gene>
    <name evidence="1" type="ORF">ALFOR1_70201</name>
</gene>